<dbReference type="SUPFAM" id="SSF53098">
    <property type="entry name" value="Ribonuclease H-like"/>
    <property type="match status" value="1"/>
</dbReference>
<evidence type="ECO:0000313" key="2">
    <source>
        <dbReference type="Proteomes" id="UP000203826"/>
    </source>
</evidence>
<dbReference type="OrthoDB" id="7234at10239"/>
<reference evidence="1 2" key="1">
    <citation type="journal article" date="2015" name="Genome Announc.">
        <title>The 474-Kilobase-Pair Complete Genome Sequence of CeV-01B, a Virus Infecting Haptolina (Chrysochromulina) ericina (Prymnesiophyceae).</title>
        <authorList>
            <person name="Gallot-Lavallee L."/>
            <person name="Pagarete A."/>
            <person name="Legendre M."/>
            <person name="Santini S."/>
            <person name="Sandaa R.A."/>
            <person name="Himmelbauer H."/>
            <person name="Ogata H."/>
            <person name="Bratbak G."/>
            <person name="Claverie J.M."/>
        </authorList>
    </citation>
    <scope>NUCLEOTIDE SEQUENCE [LARGE SCALE GENOMIC DNA]</scope>
    <source>
        <strain evidence="1">CeV-01B</strain>
    </source>
</reference>
<proteinExistence type="predicted"/>
<evidence type="ECO:0008006" key="3">
    <source>
        <dbReference type="Google" id="ProtNLM"/>
    </source>
</evidence>
<dbReference type="InterPro" id="IPR036397">
    <property type="entry name" value="RNaseH_sf"/>
</dbReference>
<dbReference type="GO" id="GO:0003676">
    <property type="term" value="F:nucleic acid binding"/>
    <property type="evidence" value="ECO:0007669"/>
    <property type="project" value="InterPro"/>
</dbReference>
<sequence length="287" mass="33560">MKVLSIDVGIKNLAICILETTNYGFDIKFWDVINLSEEKIYKCNCNIKDKKNTKICNKLAQYYKDDNFYCKTHLNSSNYKLPTSTITKYKSLKIDDLNVLCKEYDIEIIKNNKQSIIQQIEEYIQKNIVNPITNLRCNSINLIDIGKSIRDNLNKLDVFIFTNIDYVLIENQISPIANRMNCIQGMISQYFIMKNIDNILYISAANKLKSFIGKKKTTYNERKKLSIVLTKDILLENNIDNSNKDKVIEMFNKHKKRDDLADSFLQAIWFLSQDNNTILNLINKFKI</sequence>
<dbReference type="EMBL" id="KT820662">
    <property type="protein sequence ID" value="ALH23236.1"/>
    <property type="molecule type" value="Genomic_DNA"/>
</dbReference>
<dbReference type="Gene3D" id="3.30.420.10">
    <property type="entry name" value="Ribonuclease H-like superfamily/Ribonuclease H"/>
    <property type="match status" value="2"/>
</dbReference>
<dbReference type="InterPro" id="IPR012337">
    <property type="entry name" value="RNaseH-like_sf"/>
</dbReference>
<evidence type="ECO:0000313" key="1">
    <source>
        <dbReference type="EMBL" id="ALH23236.1"/>
    </source>
</evidence>
<protein>
    <recommendedName>
        <fullName evidence="3">Mitochondrial resolvase Ydc2 catalytic domain-containing protein</fullName>
    </recommendedName>
</protein>
<keyword evidence="2" id="KW-1185">Reference proteome</keyword>
<accession>A0A0N9QYR1</accession>
<dbReference type="KEGG" id="vg:26049197"/>
<dbReference type="Proteomes" id="UP000203826">
    <property type="component" value="Segment"/>
</dbReference>
<gene>
    <name evidence="1" type="ORF">ceV_330</name>
</gene>
<name>A0A0N9QYR1_9VIRU</name>
<organism evidence="1 2">
    <name type="scientific">Chrysochromulina ericina virus CeV-01B</name>
    <dbReference type="NCBI Taxonomy" id="3070830"/>
    <lineage>
        <taxon>Viruses</taxon>
        <taxon>Varidnaviria</taxon>
        <taxon>Bamfordvirae</taxon>
        <taxon>Nucleocytoviricota</taxon>
        <taxon>Megaviricetes</taxon>
        <taxon>Imitervirales</taxon>
        <taxon>Mesomimiviridae</taxon>
        <taxon>Tethysvirus</taxon>
        <taxon>Tethysvirus raunefjordenense</taxon>
    </lineage>
</organism>